<evidence type="ECO:0000313" key="9">
    <source>
        <dbReference type="EMBL" id="QDO99605.1"/>
    </source>
</evidence>
<evidence type="ECO:0000256" key="7">
    <source>
        <dbReference type="SAM" id="Phobius"/>
    </source>
</evidence>
<feature type="transmembrane region" description="Helical" evidence="7">
    <location>
        <begin position="333"/>
        <end position="352"/>
    </location>
</feature>
<accession>A0A516H7B7</accession>
<comment type="subcellular location">
    <subcellularLocation>
        <location evidence="1">Cell membrane</location>
        <topology evidence="1">Multi-pass membrane protein</topology>
    </subcellularLocation>
</comment>
<dbReference type="Pfam" id="PF07690">
    <property type="entry name" value="MFS_1"/>
    <property type="match status" value="1"/>
</dbReference>
<dbReference type="Gene3D" id="1.20.1250.20">
    <property type="entry name" value="MFS general substrate transporter like domains"/>
    <property type="match status" value="1"/>
</dbReference>
<dbReference type="GO" id="GO:0022857">
    <property type="term" value="F:transmembrane transporter activity"/>
    <property type="evidence" value="ECO:0007669"/>
    <property type="project" value="InterPro"/>
</dbReference>
<keyword evidence="6 7" id="KW-0472">Membrane</keyword>
<dbReference type="Proteomes" id="UP000317496">
    <property type="component" value="Chromosome"/>
</dbReference>
<dbReference type="InterPro" id="IPR011701">
    <property type="entry name" value="MFS"/>
</dbReference>
<dbReference type="SUPFAM" id="SSF103473">
    <property type="entry name" value="MFS general substrate transporter"/>
    <property type="match status" value="1"/>
</dbReference>
<feature type="transmembrane region" description="Helical" evidence="7">
    <location>
        <begin position="139"/>
        <end position="159"/>
    </location>
</feature>
<feature type="domain" description="Major facilitator superfamily (MFS) profile" evidence="8">
    <location>
        <begin position="15"/>
        <end position="502"/>
    </location>
</feature>
<sequence>MDSPAVKAGRREWVGLAVLALPCLLYSMDLTVLNLAVPQLSADLQPSSIQLLWIVDIYGFMVAGSLITMGTLGDRIGRRRVLLIGAVAFGITSVFAAFVTTADMLILARALLGIAAATLAPSTLSLIRNMFHNPQQRTVAIGIWVASFSAGGAIGPVIGGALLEYFWWGSVFLVALPVMALLLVLGPILLPEYKDPKAGRLDILSAVLSLVAVLPVIYGIKRLAEYGLNWPSGSLILFGVVMGAIFVRRQLRLADPMIDMTLFRSASFSTALAINIIGVFIAFGMFLFLAQYFQLVLGMGALEAGLWMAPMGVTFIIGSMLAPMVIRRLRPGTVLALGLALAAVGYVMIARAGGPQGFIFLMAGSIVFCLGLSPVFTLTTDLVVSTAPPERAGAAAAMSETSAEFGGALGIAVLGSLAAAAYRSTIGQVLPPGLSPAAEHAARSTLGGAVTVAADLPAASGAALLEAARLAFSQGFFLSVLACAVIAALGAVMAAVMLRRVPTGGASH</sequence>
<gene>
    <name evidence="9" type="ORF">FNB15_02560</name>
</gene>
<keyword evidence="5 7" id="KW-1133">Transmembrane helix</keyword>
<evidence type="ECO:0000256" key="5">
    <source>
        <dbReference type="ARBA" id="ARBA00022989"/>
    </source>
</evidence>
<evidence type="ECO:0000256" key="4">
    <source>
        <dbReference type="ARBA" id="ARBA00022692"/>
    </source>
</evidence>
<feature type="transmembrane region" description="Helical" evidence="7">
    <location>
        <begin position="49"/>
        <end position="69"/>
    </location>
</feature>
<evidence type="ECO:0000256" key="2">
    <source>
        <dbReference type="ARBA" id="ARBA00022448"/>
    </source>
</evidence>
<feature type="transmembrane region" description="Helical" evidence="7">
    <location>
        <begin position="305"/>
        <end position="326"/>
    </location>
</feature>
<name>A0A516H7B7_9PROT</name>
<organism evidence="9 10">
    <name type="scientific">Ferrovibrio terrae</name>
    <dbReference type="NCBI Taxonomy" id="2594003"/>
    <lineage>
        <taxon>Bacteria</taxon>
        <taxon>Pseudomonadati</taxon>
        <taxon>Pseudomonadota</taxon>
        <taxon>Alphaproteobacteria</taxon>
        <taxon>Rhodospirillales</taxon>
        <taxon>Rhodospirillaceae</taxon>
        <taxon>Ferrovibrio</taxon>
    </lineage>
</organism>
<dbReference type="AlphaFoldDB" id="A0A516H7B7"/>
<feature type="transmembrane region" description="Helical" evidence="7">
    <location>
        <begin position="476"/>
        <end position="498"/>
    </location>
</feature>
<feature type="transmembrane region" description="Helical" evidence="7">
    <location>
        <begin position="201"/>
        <end position="220"/>
    </location>
</feature>
<dbReference type="Gene3D" id="1.20.1720.10">
    <property type="entry name" value="Multidrug resistance protein D"/>
    <property type="match status" value="1"/>
</dbReference>
<keyword evidence="3" id="KW-1003">Cell membrane</keyword>
<proteinExistence type="predicted"/>
<feature type="transmembrane region" description="Helical" evidence="7">
    <location>
        <begin position="165"/>
        <end position="189"/>
    </location>
</feature>
<dbReference type="CDD" id="cd17321">
    <property type="entry name" value="MFS_MMR_MDR_like"/>
    <property type="match status" value="1"/>
</dbReference>
<dbReference type="KEGG" id="fer:FNB15_02560"/>
<feature type="transmembrane region" description="Helical" evidence="7">
    <location>
        <begin position="226"/>
        <end position="247"/>
    </location>
</feature>
<protein>
    <submittedName>
        <fullName evidence="9">MFS transporter</fullName>
    </submittedName>
</protein>
<feature type="transmembrane region" description="Helical" evidence="7">
    <location>
        <begin position="81"/>
        <end position="100"/>
    </location>
</feature>
<evidence type="ECO:0000256" key="1">
    <source>
        <dbReference type="ARBA" id="ARBA00004651"/>
    </source>
</evidence>
<dbReference type="EMBL" id="CP041636">
    <property type="protein sequence ID" value="QDO99605.1"/>
    <property type="molecule type" value="Genomic_DNA"/>
</dbReference>
<evidence type="ECO:0000259" key="8">
    <source>
        <dbReference type="PROSITE" id="PS50850"/>
    </source>
</evidence>
<dbReference type="OrthoDB" id="9807274at2"/>
<feature type="transmembrane region" description="Helical" evidence="7">
    <location>
        <begin position="12"/>
        <end position="37"/>
    </location>
</feature>
<evidence type="ECO:0000256" key="6">
    <source>
        <dbReference type="ARBA" id="ARBA00023136"/>
    </source>
</evidence>
<keyword evidence="2" id="KW-0813">Transport</keyword>
<reference evidence="9 10" key="1">
    <citation type="submission" date="2019-07" db="EMBL/GenBank/DDBJ databases">
        <title>Genome sequencing for Ferrovibrio sp. K5.</title>
        <authorList>
            <person name="Park S.-J."/>
        </authorList>
    </citation>
    <scope>NUCLEOTIDE SEQUENCE [LARGE SCALE GENOMIC DNA]</scope>
    <source>
        <strain evidence="9 10">K5</strain>
    </source>
</reference>
<feature type="transmembrane region" description="Helical" evidence="7">
    <location>
        <begin position="106"/>
        <end position="127"/>
    </location>
</feature>
<dbReference type="InterPro" id="IPR020846">
    <property type="entry name" value="MFS_dom"/>
</dbReference>
<keyword evidence="10" id="KW-1185">Reference proteome</keyword>
<dbReference type="GO" id="GO:0005886">
    <property type="term" value="C:plasma membrane"/>
    <property type="evidence" value="ECO:0007669"/>
    <property type="project" value="UniProtKB-SubCell"/>
</dbReference>
<evidence type="ECO:0000313" key="10">
    <source>
        <dbReference type="Proteomes" id="UP000317496"/>
    </source>
</evidence>
<dbReference type="InterPro" id="IPR036259">
    <property type="entry name" value="MFS_trans_sf"/>
</dbReference>
<feature type="transmembrane region" description="Helical" evidence="7">
    <location>
        <begin position="358"/>
        <end position="384"/>
    </location>
</feature>
<feature type="transmembrane region" description="Helical" evidence="7">
    <location>
        <begin position="268"/>
        <end position="293"/>
    </location>
</feature>
<dbReference type="PROSITE" id="PS50850">
    <property type="entry name" value="MFS"/>
    <property type="match status" value="1"/>
</dbReference>
<evidence type="ECO:0000256" key="3">
    <source>
        <dbReference type="ARBA" id="ARBA00022475"/>
    </source>
</evidence>
<keyword evidence="4 7" id="KW-0812">Transmembrane</keyword>
<dbReference type="PANTHER" id="PTHR42718:SF47">
    <property type="entry name" value="METHYL VIOLOGEN RESISTANCE PROTEIN SMVA"/>
    <property type="match status" value="1"/>
</dbReference>
<dbReference type="PANTHER" id="PTHR42718">
    <property type="entry name" value="MAJOR FACILITATOR SUPERFAMILY MULTIDRUG TRANSPORTER MFSC"/>
    <property type="match status" value="1"/>
</dbReference>